<dbReference type="RefSeq" id="WP_051735885.1">
    <property type="nucleotide sequence ID" value="NZ_JMQI01000024.1"/>
</dbReference>
<gene>
    <name evidence="2" type="ORF">DV20_11085</name>
</gene>
<sequence>MSTATLPPPGAFSMPEPDPEAELYRYAARCGRISSVATAAAHLGLPADTVQAAAARLVELHLLRAAADGGLVPREPSAAAELVVTPLERAMYERREQADRLRERIDGITRAPAGEAGAVDRLEGIAEIRGLIKLAAEVCRDELVVLHPGEAADDLVDELLDACYSVLGDGVGVRVVCPHRSRAGYAARARLTQLAGRGACIRTLSRVPEAAVVFDRSLAVTLDVAELSARRVRDQGMVRFLLGLFDQLWDGATPFAAEDQGYSGEIAHDLQQTIARLMAQGLTDEVVARRLGMSVRTCRRHIAAMLQNLDAVSRFQAGVQAAARFTLA</sequence>
<evidence type="ECO:0000259" key="1">
    <source>
        <dbReference type="SMART" id="SM00421"/>
    </source>
</evidence>
<feature type="domain" description="HTH luxR-type" evidence="1">
    <location>
        <begin position="267"/>
        <end position="321"/>
    </location>
</feature>
<organism evidence="2 3">
    <name type="scientific">Amycolatopsis rifamycinica</name>
    <dbReference type="NCBI Taxonomy" id="287986"/>
    <lineage>
        <taxon>Bacteria</taxon>
        <taxon>Bacillati</taxon>
        <taxon>Actinomycetota</taxon>
        <taxon>Actinomycetes</taxon>
        <taxon>Pseudonocardiales</taxon>
        <taxon>Pseudonocardiaceae</taxon>
        <taxon>Amycolatopsis</taxon>
    </lineage>
</organism>
<dbReference type="Gene3D" id="1.10.10.10">
    <property type="entry name" value="Winged helix-like DNA-binding domain superfamily/Winged helix DNA-binding domain"/>
    <property type="match status" value="1"/>
</dbReference>
<evidence type="ECO:0000313" key="2">
    <source>
        <dbReference type="EMBL" id="KDN21927.1"/>
    </source>
</evidence>
<dbReference type="GO" id="GO:0003677">
    <property type="term" value="F:DNA binding"/>
    <property type="evidence" value="ECO:0007669"/>
    <property type="project" value="InterPro"/>
</dbReference>
<dbReference type="PANTHER" id="PTHR34293:SF1">
    <property type="entry name" value="HTH-TYPE TRANSCRIPTIONAL REGULATOR TRMBL2"/>
    <property type="match status" value="1"/>
</dbReference>
<dbReference type="EMBL" id="JMQI01000024">
    <property type="protein sequence ID" value="KDN21927.1"/>
    <property type="molecule type" value="Genomic_DNA"/>
</dbReference>
<dbReference type="Proteomes" id="UP000027345">
    <property type="component" value="Unassembled WGS sequence"/>
</dbReference>
<keyword evidence="3" id="KW-1185">Reference proteome</keyword>
<dbReference type="SUPFAM" id="SSF46894">
    <property type="entry name" value="C-terminal effector domain of the bipartite response regulators"/>
    <property type="match status" value="1"/>
</dbReference>
<dbReference type="AlphaFoldDB" id="A0A066U7S9"/>
<dbReference type="Pfam" id="PF00196">
    <property type="entry name" value="GerE"/>
    <property type="match status" value="1"/>
</dbReference>
<reference evidence="2 3" key="1">
    <citation type="submission" date="2014-05" db="EMBL/GenBank/DDBJ databases">
        <title>Draft genome sequence of Amycolatopsis rifamycinica DSM 46095.</title>
        <authorList>
            <person name="Lal R."/>
            <person name="Saxena A."/>
            <person name="Kumari R."/>
            <person name="Mukherjee U."/>
            <person name="Singh P."/>
            <person name="Sangwan N."/>
            <person name="Mahato N.K."/>
        </authorList>
    </citation>
    <scope>NUCLEOTIDE SEQUENCE [LARGE SCALE GENOMIC DNA]</scope>
    <source>
        <strain evidence="2 3">DSM 46095</strain>
    </source>
</reference>
<protein>
    <recommendedName>
        <fullName evidence="1">HTH luxR-type domain-containing protein</fullName>
    </recommendedName>
</protein>
<dbReference type="eggNOG" id="COG2197">
    <property type="taxonomic scope" value="Bacteria"/>
</dbReference>
<dbReference type="STRING" id="287986.DV20_11085"/>
<dbReference type="GO" id="GO:0006355">
    <property type="term" value="P:regulation of DNA-templated transcription"/>
    <property type="evidence" value="ECO:0007669"/>
    <property type="project" value="InterPro"/>
</dbReference>
<name>A0A066U7S9_9PSEU</name>
<comment type="caution">
    <text evidence="2">The sequence shown here is derived from an EMBL/GenBank/DDBJ whole genome shotgun (WGS) entry which is preliminary data.</text>
</comment>
<evidence type="ECO:0000313" key="3">
    <source>
        <dbReference type="Proteomes" id="UP000027345"/>
    </source>
</evidence>
<dbReference type="InterPro" id="IPR000792">
    <property type="entry name" value="Tscrpt_reg_LuxR_C"/>
</dbReference>
<dbReference type="OrthoDB" id="4307453at2"/>
<accession>A0A066U7S9</accession>
<dbReference type="InterPro" id="IPR036388">
    <property type="entry name" value="WH-like_DNA-bd_sf"/>
</dbReference>
<dbReference type="SMART" id="SM00421">
    <property type="entry name" value="HTH_LUXR"/>
    <property type="match status" value="1"/>
</dbReference>
<dbReference type="InterPro" id="IPR016032">
    <property type="entry name" value="Sig_transdc_resp-reg_C-effctor"/>
</dbReference>
<dbReference type="InterPro" id="IPR051797">
    <property type="entry name" value="TrmB-like"/>
</dbReference>
<proteinExistence type="predicted"/>
<dbReference type="PANTHER" id="PTHR34293">
    <property type="entry name" value="HTH-TYPE TRANSCRIPTIONAL REGULATOR TRMBL2"/>
    <property type="match status" value="1"/>
</dbReference>